<dbReference type="EMBL" id="LK933416">
    <property type="protein sequence ID" value="CDT74600.1"/>
    <property type="molecule type" value="Genomic_DNA"/>
</dbReference>
<feature type="compositionally biased region" description="Basic and acidic residues" evidence="1">
    <location>
        <begin position="11"/>
        <end position="30"/>
    </location>
</feature>
<dbReference type="EMBL" id="LK932399">
    <property type="protein sequence ID" value="CDS86791.1"/>
    <property type="molecule type" value="Genomic_DNA"/>
</dbReference>
<evidence type="ECO:0000313" key="4">
    <source>
        <dbReference type="EMBL" id="CDT74600.1"/>
    </source>
</evidence>
<accession>A0A069AUP6</accession>
<feature type="region of interest" description="Disordered" evidence="1">
    <location>
        <begin position="1"/>
        <end position="30"/>
    </location>
</feature>
<reference evidence="4" key="1">
    <citation type="submission" date="2014-07" db="EMBL/GenBank/DDBJ databases">
        <authorList>
            <person name="Monot Marc"/>
        </authorList>
    </citation>
    <scope>NUCLEOTIDE SEQUENCE</scope>
    <source>
        <strain evidence="4">7032989</strain>
        <strain evidence="2">7032994</strain>
    </source>
</reference>
<sequence length="30" mass="3575">MNRKSKFNSTIREESSQAERLSKFEKLKTT</sequence>
<name>A0A069AUP6_CLODI</name>
<evidence type="ECO:0000256" key="1">
    <source>
        <dbReference type="SAM" id="MobiDB-lite"/>
    </source>
</evidence>
<gene>
    <name evidence="4" type="ORF">BN1095_710015</name>
    <name evidence="3" type="ORF">BN1096_610013</name>
    <name evidence="2" type="ORF">BN1097_600010</name>
</gene>
<dbReference type="EMBL" id="LK932515">
    <property type="protein sequence ID" value="CDS87098.1"/>
    <property type="molecule type" value="Genomic_DNA"/>
</dbReference>
<dbReference type="AlphaFoldDB" id="A0A069AUP6"/>
<protein>
    <submittedName>
        <fullName evidence="4">Uncharacterized protein</fullName>
    </submittedName>
</protein>
<proteinExistence type="predicted"/>
<organism evidence="4">
    <name type="scientific">Clostridioides difficile</name>
    <name type="common">Peptoclostridium difficile</name>
    <dbReference type="NCBI Taxonomy" id="1496"/>
    <lineage>
        <taxon>Bacteria</taxon>
        <taxon>Bacillati</taxon>
        <taxon>Bacillota</taxon>
        <taxon>Clostridia</taxon>
        <taxon>Peptostreptococcales</taxon>
        <taxon>Peptostreptococcaceae</taxon>
        <taxon>Clostridioides</taxon>
    </lineage>
</organism>
<evidence type="ECO:0000313" key="2">
    <source>
        <dbReference type="EMBL" id="CDS86791.1"/>
    </source>
</evidence>
<evidence type="ECO:0000313" key="3">
    <source>
        <dbReference type="EMBL" id="CDS87098.1"/>
    </source>
</evidence>